<gene>
    <name evidence="1" type="ORF">SINC0208_LOCUS4175</name>
</gene>
<dbReference type="EMBL" id="HBIH01010224">
    <property type="protein sequence ID" value="CAE0323590.1"/>
    <property type="molecule type" value="Transcribed_RNA"/>
</dbReference>
<proteinExistence type="predicted"/>
<name>A0A7S3MVA7_9SPIT</name>
<organism evidence="1">
    <name type="scientific">Strombidium inclinatum</name>
    <dbReference type="NCBI Taxonomy" id="197538"/>
    <lineage>
        <taxon>Eukaryota</taxon>
        <taxon>Sar</taxon>
        <taxon>Alveolata</taxon>
        <taxon>Ciliophora</taxon>
        <taxon>Intramacronucleata</taxon>
        <taxon>Spirotrichea</taxon>
        <taxon>Oligotrichia</taxon>
        <taxon>Strombidiidae</taxon>
        <taxon>Strombidium</taxon>
    </lineage>
</organism>
<protein>
    <submittedName>
        <fullName evidence="1">Uncharacterized protein</fullName>
    </submittedName>
</protein>
<sequence length="249" mass="29389">MIGHETQTPTAIESLVRKATNSMDKVSDEKLRKNKRPLKMPKDYDFSARNVDWNDYKNDYILRTDAVWEKSKLLDVFYTTYKSRLYYDALNGDYLVHNIRQSPTPTNELEHLEDWRKFYGYTDIDGCIWQFKVGPMLHNPTTLSKFISDKESDSWYMCFLQFQKFMLCNERSPVKIDEAHLTNGGFFDYPCYDAFDGIMDNCGADLFEPMFEAYKVRLMSAKLKPVGHQRLQQMADGYGSFRDRKVLHY</sequence>
<reference evidence="1" key="1">
    <citation type="submission" date="2021-01" db="EMBL/GenBank/DDBJ databases">
        <authorList>
            <person name="Corre E."/>
            <person name="Pelletier E."/>
            <person name="Niang G."/>
            <person name="Scheremetjew M."/>
            <person name="Finn R."/>
            <person name="Kale V."/>
            <person name="Holt S."/>
            <person name="Cochrane G."/>
            <person name="Meng A."/>
            <person name="Brown T."/>
            <person name="Cohen L."/>
        </authorList>
    </citation>
    <scope>NUCLEOTIDE SEQUENCE</scope>
    <source>
        <strain evidence="1">S3</strain>
    </source>
</reference>
<accession>A0A7S3MVA7</accession>
<dbReference type="AlphaFoldDB" id="A0A7S3MVA7"/>
<evidence type="ECO:0000313" key="1">
    <source>
        <dbReference type="EMBL" id="CAE0323590.1"/>
    </source>
</evidence>